<accession>B7PBM9</accession>
<dbReference type="PaxDb" id="6945-B7PBM9"/>
<dbReference type="Gene3D" id="2.40.10.10">
    <property type="entry name" value="Trypsin-like serine proteases"/>
    <property type="match status" value="1"/>
</dbReference>
<dbReference type="InterPro" id="IPR001254">
    <property type="entry name" value="Trypsin_dom"/>
</dbReference>
<dbReference type="VEuPathDB" id="VectorBase:ISCP_008477"/>
<reference evidence="7" key="2">
    <citation type="submission" date="2020-05" db="UniProtKB">
        <authorList>
            <consortium name="EnsemblMetazoa"/>
        </authorList>
    </citation>
    <scope>IDENTIFICATION</scope>
    <source>
        <strain evidence="7">wikel</strain>
    </source>
</reference>
<keyword evidence="6" id="KW-0645">Protease</keyword>
<dbReference type="EMBL" id="DS677673">
    <property type="protein sequence ID" value="EEC04001.1"/>
    <property type="molecule type" value="Genomic_DNA"/>
</dbReference>
<evidence type="ECO:0000256" key="4">
    <source>
        <dbReference type="ARBA" id="ARBA00024195"/>
    </source>
</evidence>
<dbReference type="Proteomes" id="UP000001555">
    <property type="component" value="Unassembled WGS sequence"/>
</dbReference>
<dbReference type="InterPro" id="IPR043504">
    <property type="entry name" value="Peptidase_S1_PA_chymotrypsin"/>
</dbReference>
<keyword evidence="6" id="KW-0378">Hydrolase</keyword>
<dbReference type="SMART" id="SM00020">
    <property type="entry name" value="Tryp_SPc"/>
    <property type="match status" value="1"/>
</dbReference>
<dbReference type="InterPro" id="IPR001314">
    <property type="entry name" value="Peptidase_S1A"/>
</dbReference>
<dbReference type="InterPro" id="IPR009003">
    <property type="entry name" value="Peptidase_S1_PA"/>
</dbReference>
<dbReference type="VEuPathDB" id="VectorBase:ISCW003370"/>
<dbReference type="Pfam" id="PF00089">
    <property type="entry name" value="Trypsin"/>
    <property type="match status" value="1"/>
</dbReference>
<evidence type="ECO:0000313" key="6">
    <source>
        <dbReference type="EMBL" id="EEC04001.1"/>
    </source>
</evidence>
<sequence length="149" mass="16194">MAAKCFLCFAQAAIYLKTSDKDKIGCGGALVSPKHILTAAHCVSVGVRATNVRLGDHDLSSADDNTLPIDVDVSAVHRHPSYDRRTYSNDVAVLELSKEVSFNQFVQPVCLPFGEISKKDVTGYHGFIAGWGATQFSEFSVVFLFLPAR</sequence>
<organism>
    <name type="scientific">Ixodes scapularis</name>
    <name type="common">Black-legged tick</name>
    <name type="synonym">Deer tick</name>
    <dbReference type="NCBI Taxonomy" id="6945"/>
    <lineage>
        <taxon>Eukaryota</taxon>
        <taxon>Metazoa</taxon>
        <taxon>Ecdysozoa</taxon>
        <taxon>Arthropoda</taxon>
        <taxon>Chelicerata</taxon>
        <taxon>Arachnida</taxon>
        <taxon>Acari</taxon>
        <taxon>Parasitiformes</taxon>
        <taxon>Ixodida</taxon>
        <taxon>Ixodoidea</taxon>
        <taxon>Ixodidae</taxon>
        <taxon>Ixodinae</taxon>
        <taxon>Ixodes</taxon>
    </lineage>
</organism>
<dbReference type="FunFam" id="2.40.10.10:FF:000028">
    <property type="entry name" value="Serine protease easter"/>
    <property type="match status" value="1"/>
</dbReference>
<dbReference type="EMBL" id="ABJB010238457">
    <property type="status" value="NOT_ANNOTATED_CDS"/>
    <property type="molecule type" value="Genomic_DNA"/>
</dbReference>
<dbReference type="STRING" id="6945.B7PBM9"/>
<dbReference type="EnsemblMetazoa" id="ISCW003370-RA">
    <property type="protein sequence ID" value="ISCW003370-PA"/>
    <property type="gene ID" value="ISCW003370"/>
</dbReference>
<dbReference type="PANTHER" id="PTHR24258:SF116">
    <property type="entry name" value="FI16631P1-RELATED"/>
    <property type="match status" value="1"/>
</dbReference>
<dbReference type="SUPFAM" id="SSF50494">
    <property type="entry name" value="Trypsin-like serine proteases"/>
    <property type="match status" value="1"/>
</dbReference>
<dbReference type="GO" id="GO:0006508">
    <property type="term" value="P:proteolysis"/>
    <property type="evidence" value="ECO:0007669"/>
    <property type="project" value="UniProtKB-KW"/>
</dbReference>
<gene>
    <name evidence="6" type="ORF">IscW_ISCW003370</name>
</gene>
<reference evidence="6 8" key="1">
    <citation type="submission" date="2008-03" db="EMBL/GenBank/DDBJ databases">
        <title>Annotation of Ixodes scapularis.</title>
        <authorList>
            <consortium name="Ixodes scapularis Genome Project Consortium"/>
            <person name="Caler E."/>
            <person name="Hannick L.I."/>
            <person name="Bidwell S."/>
            <person name="Joardar V."/>
            <person name="Thiagarajan M."/>
            <person name="Amedeo P."/>
            <person name="Galinsky K.J."/>
            <person name="Schobel S."/>
            <person name="Inman J."/>
            <person name="Hostetler J."/>
            <person name="Miller J."/>
            <person name="Hammond M."/>
            <person name="Megy K."/>
            <person name="Lawson D."/>
            <person name="Kodira C."/>
            <person name="Sutton G."/>
            <person name="Meyer J."/>
            <person name="Hill C.A."/>
            <person name="Birren B."/>
            <person name="Nene V."/>
            <person name="Collins F."/>
            <person name="Alarcon-Chaidez F."/>
            <person name="Wikel S."/>
            <person name="Strausberg R."/>
        </authorList>
    </citation>
    <scope>NUCLEOTIDE SEQUENCE [LARGE SCALE GENOMIC DNA]</scope>
    <source>
        <strain evidence="8">Wikel</strain>
        <strain evidence="6">Wikel colony</strain>
    </source>
</reference>
<dbReference type="GO" id="GO:0004252">
    <property type="term" value="F:serine-type endopeptidase activity"/>
    <property type="evidence" value="ECO:0007669"/>
    <property type="project" value="InterPro"/>
</dbReference>
<dbReference type="EC" id="3.4.21.86" evidence="6"/>
<dbReference type="PRINTS" id="PR00722">
    <property type="entry name" value="CHYMOTRYPSIN"/>
</dbReference>
<comment type="similarity">
    <text evidence="4">Belongs to the peptidase S1 family. CLIP subfamily.</text>
</comment>
<dbReference type="InterPro" id="IPR018114">
    <property type="entry name" value="TRYPSIN_HIS"/>
</dbReference>
<keyword evidence="2" id="KW-1015">Disulfide bond</keyword>
<keyword evidence="3" id="KW-0325">Glycoprotein</keyword>
<dbReference type="VEuPathDB" id="VectorBase:ISCI003370"/>
<evidence type="ECO:0000313" key="8">
    <source>
        <dbReference type="Proteomes" id="UP000001555"/>
    </source>
</evidence>
<dbReference type="AlphaFoldDB" id="B7PBM9"/>
<evidence type="ECO:0000256" key="2">
    <source>
        <dbReference type="ARBA" id="ARBA00023157"/>
    </source>
</evidence>
<proteinExistence type="inferred from homology"/>
<dbReference type="PROSITE" id="PS50240">
    <property type="entry name" value="TRYPSIN_DOM"/>
    <property type="match status" value="1"/>
</dbReference>
<name>B7PBM9_IXOSC</name>
<evidence type="ECO:0000313" key="7">
    <source>
        <dbReference type="EnsemblMetazoa" id="ISCW003370-PA"/>
    </source>
</evidence>
<dbReference type="InParanoid" id="B7PBM9"/>
<evidence type="ECO:0000259" key="5">
    <source>
        <dbReference type="PROSITE" id="PS50240"/>
    </source>
</evidence>
<dbReference type="PANTHER" id="PTHR24258">
    <property type="entry name" value="SERINE PROTEASE-RELATED"/>
    <property type="match status" value="1"/>
</dbReference>
<dbReference type="OrthoDB" id="6505615at2759"/>
<dbReference type="PROSITE" id="PS00134">
    <property type="entry name" value="TRYPSIN_HIS"/>
    <property type="match status" value="1"/>
</dbReference>
<keyword evidence="8" id="KW-1185">Reference proteome</keyword>
<feature type="domain" description="Peptidase S1" evidence="5">
    <location>
        <begin position="11"/>
        <end position="149"/>
    </location>
</feature>
<keyword evidence="1" id="KW-0732">Signal</keyword>
<protein>
    <submittedName>
        <fullName evidence="6 7">Serine protease, putative</fullName>
        <ecNumber evidence="6">3.4.21.86</ecNumber>
    </submittedName>
</protein>
<dbReference type="HOGENOM" id="CLU_006842_1_7_1"/>
<evidence type="ECO:0000256" key="3">
    <source>
        <dbReference type="ARBA" id="ARBA00023180"/>
    </source>
</evidence>
<evidence type="ECO:0000256" key="1">
    <source>
        <dbReference type="ARBA" id="ARBA00022729"/>
    </source>
</evidence>